<protein>
    <recommendedName>
        <fullName evidence="4">Aspartyl protease</fullName>
    </recommendedName>
</protein>
<proteinExistence type="predicted"/>
<dbReference type="RefSeq" id="WP_216961313.1">
    <property type="nucleotide sequence ID" value="NZ_JAHOPB010000001.1"/>
</dbReference>
<evidence type="ECO:0000313" key="3">
    <source>
        <dbReference type="Proteomes" id="UP000727907"/>
    </source>
</evidence>
<dbReference type="EMBL" id="JAHOPB010000001">
    <property type="protein sequence ID" value="MBU8874921.1"/>
    <property type="molecule type" value="Genomic_DNA"/>
</dbReference>
<gene>
    <name evidence="2" type="ORF">KQ910_14180</name>
</gene>
<evidence type="ECO:0000256" key="1">
    <source>
        <dbReference type="SAM" id="SignalP"/>
    </source>
</evidence>
<keyword evidence="1" id="KW-0732">Signal</keyword>
<feature type="signal peptide" evidence="1">
    <location>
        <begin position="1"/>
        <end position="21"/>
    </location>
</feature>
<accession>A0ABS6IJZ9</accession>
<dbReference type="Proteomes" id="UP000727907">
    <property type="component" value="Unassembled WGS sequence"/>
</dbReference>
<name>A0ABS6IJZ9_9HYPH</name>
<sequence>MSRPLRILAAAILTFMLSALAGVRAQEPWRAYEGLDAIEIPFANGPISMSHVPQIWLSLNGSRPRLFGMDTGSTGIVVSAEHFIPGPGDVAQGPGRLVYNSSGRVLTGEHWMTDVVIRRDAHTPVATARVQVLRVTEITCLEHARDCRPESDPRNVGFMGIGFDRGSAQHTADNTSPKNPFVSLVSLASGRPVSSVRQGYVVTRTGVHLGMTPALTRHMAFVKLTSKAHPPGVPDWNGAPMTVSVDGVTGRGTMLMDTGIDYMFLSPPAGTALHRGRRAPEGTRIELFMPDRQRPQPAFYEFRAGRRGNPLHPERVEVVHDANVFVNTGRMFLEGFDYLYDAAGGHVGYGWNGRVSHEYGGVTPGSYGPRE</sequence>
<reference evidence="2 3" key="1">
    <citation type="submission" date="2021-06" db="EMBL/GenBank/DDBJ databases">
        <authorList>
            <person name="Lee D.H."/>
        </authorList>
    </citation>
    <scope>NUCLEOTIDE SEQUENCE [LARGE SCALE GENOMIC DNA]</scope>
    <source>
        <strain evidence="2 3">MMS21-HV4-11</strain>
    </source>
</reference>
<comment type="caution">
    <text evidence="2">The sequence shown here is derived from an EMBL/GenBank/DDBJ whole genome shotgun (WGS) entry which is preliminary data.</text>
</comment>
<evidence type="ECO:0008006" key="4">
    <source>
        <dbReference type="Google" id="ProtNLM"/>
    </source>
</evidence>
<evidence type="ECO:0000313" key="2">
    <source>
        <dbReference type="EMBL" id="MBU8874921.1"/>
    </source>
</evidence>
<keyword evidence="3" id="KW-1185">Reference proteome</keyword>
<organism evidence="2 3">
    <name type="scientific">Reyranella humidisoli</name>
    <dbReference type="NCBI Taxonomy" id="2849149"/>
    <lineage>
        <taxon>Bacteria</taxon>
        <taxon>Pseudomonadati</taxon>
        <taxon>Pseudomonadota</taxon>
        <taxon>Alphaproteobacteria</taxon>
        <taxon>Hyphomicrobiales</taxon>
        <taxon>Reyranellaceae</taxon>
        <taxon>Reyranella</taxon>
    </lineage>
</organism>
<feature type="chain" id="PRO_5045801969" description="Aspartyl protease" evidence="1">
    <location>
        <begin position="22"/>
        <end position="371"/>
    </location>
</feature>